<accession>A0ABN2KUR4</accession>
<comment type="caution">
    <text evidence="1">The sequence shown here is derived from an EMBL/GenBank/DDBJ whole genome shotgun (WGS) entry which is preliminary data.</text>
</comment>
<proteinExistence type="predicted"/>
<evidence type="ECO:0000313" key="1">
    <source>
        <dbReference type="EMBL" id="GAA1765842.1"/>
    </source>
</evidence>
<sequence>MTFRPNAEQPVSIGTAREVALSAGISPLLLDRRSERLDLGRATRLFTPAQKVVLVDRDGGCAWRGCGRPPSHSHAHHIAWWERDDGPTDHGNGIMLCSHHHHRVHDNRWRIFIRDGCSWFVPPPHLDPEQRPRRGNLVPERLIALAIAAPAAA</sequence>
<dbReference type="EMBL" id="BAAANH010000006">
    <property type="protein sequence ID" value="GAA1765842.1"/>
    <property type="molecule type" value="Genomic_DNA"/>
</dbReference>
<evidence type="ECO:0000313" key="2">
    <source>
        <dbReference type="Proteomes" id="UP001500506"/>
    </source>
</evidence>
<dbReference type="Proteomes" id="UP001500506">
    <property type="component" value="Unassembled WGS sequence"/>
</dbReference>
<gene>
    <name evidence="1" type="ORF">GCM10009747_27510</name>
</gene>
<evidence type="ECO:0008006" key="3">
    <source>
        <dbReference type="Google" id="ProtNLM"/>
    </source>
</evidence>
<name>A0ABN2KUR4_9MICO</name>
<keyword evidence="2" id="KW-1185">Reference proteome</keyword>
<reference evidence="1 2" key="1">
    <citation type="journal article" date="2019" name="Int. J. Syst. Evol. Microbiol.">
        <title>The Global Catalogue of Microorganisms (GCM) 10K type strain sequencing project: providing services to taxonomists for standard genome sequencing and annotation.</title>
        <authorList>
            <consortium name="The Broad Institute Genomics Platform"/>
            <consortium name="The Broad Institute Genome Sequencing Center for Infectious Disease"/>
            <person name="Wu L."/>
            <person name="Ma J."/>
        </authorList>
    </citation>
    <scope>NUCLEOTIDE SEQUENCE [LARGE SCALE GENOMIC DNA]</scope>
    <source>
        <strain evidence="1 2">JCM 14319</strain>
    </source>
</reference>
<organism evidence="1 2">
    <name type="scientific">Agromyces humatus</name>
    <dbReference type="NCBI Taxonomy" id="279573"/>
    <lineage>
        <taxon>Bacteria</taxon>
        <taxon>Bacillati</taxon>
        <taxon>Actinomycetota</taxon>
        <taxon>Actinomycetes</taxon>
        <taxon>Micrococcales</taxon>
        <taxon>Microbacteriaceae</taxon>
        <taxon>Agromyces</taxon>
    </lineage>
</organism>
<protein>
    <recommendedName>
        <fullName evidence="3">HNH nuclease domain-containing protein</fullName>
    </recommendedName>
</protein>